<sequence length="149" mass="16440">MRQGLIGLAVVAALIAYLVRLSDLDLVPIPDIHPEITLTTPKPAEDKTPKAALRKSLSQPSTHLHQHTGHGSEPLPKELEQYLENQRKDATEIEVIPHGDGTATVRTGNQFSTVLMMVIDEDGNRRMVERQITPKGQIVVPSQSKIQTQ</sequence>
<feature type="region of interest" description="Disordered" evidence="1">
    <location>
        <begin position="34"/>
        <end position="88"/>
    </location>
</feature>
<comment type="caution">
    <text evidence="2">The sequence shown here is derived from an EMBL/GenBank/DDBJ whole genome shotgun (WGS) entry which is preliminary data.</text>
</comment>
<dbReference type="RefSeq" id="WP_353292873.1">
    <property type="nucleotide sequence ID" value="NZ_BAABWH010000001.1"/>
</dbReference>
<feature type="compositionally biased region" description="Basic and acidic residues" evidence="1">
    <location>
        <begin position="75"/>
        <end position="88"/>
    </location>
</feature>
<gene>
    <name evidence="2" type="ORF">NBRC116585_00350</name>
</gene>
<keyword evidence="3" id="KW-1185">Reference proteome</keyword>
<dbReference type="Proteomes" id="UP001481413">
    <property type="component" value="Unassembled WGS sequence"/>
</dbReference>
<dbReference type="EMBL" id="BAABWH010000001">
    <property type="protein sequence ID" value="GAA6143918.1"/>
    <property type="molecule type" value="Genomic_DNA"/>
</dbReference>
<proteinExistence type="predicted"/>
<evidence type="ECO:0000256" key="1">
    <source>
        <dbReference type="SAM" id="MobiDB-lite"/>
    </source>
</evidence>
<evidence type="ECO:0000313" key="2">
    <source>
        <dbReference type="EMBL" id="GAA6143918.1"/>
    </source>
</evidence>
<accession>A0ABP9ZUV0</accession>
<protein>
    <submittedName>
        <fullName evidence="2">Uncharacterized protein</fullName>
    </submittedName>
</protein>
<reference evidence="2 3" key="1">
    <citation type="submission" date="2024-04" db="EMBL/GenBank/DDBJ databases">
        <title>Draft genome sequence of Thalassolituus maritimus NBRC 116585.</title>
        <authorList>
            <person name="Miyakawa T."/>
            <person name="Kusuya Y."/>
            <person name="Miura T."/>
        </authorList>
    </citation>
    <scope>NUCLEOTIDE SEQUENCE [LARGE SCALE GENOMIC DNA]</scope>
    <source>
        <strain evidence="2 3">5NW40-0001</strain>
    </source>
</reference>
<organism evidence="2 3">
    <name type="scientific">Thalassolituus maritimus</name>
    <dbReference type="NCBI Taxonomy" id="484498"/>
    <lineage>
        <taxon>Bacteria</taxon>
        <taxon>Pseudomonadati</taxon>
        <taxon>Pseudomonadota</taxon>
        <taxon>Gammaproteobacteria</taxon>
        <taxon>Oceanospirillales</taxon>
        <taxon>Oceanospirillaceae</taxon>
        <taxon>Thalassolituus</taxon>
    </lineage>
</organism>
<name>A0ABP9ZUV0_9GAMM</name>
<evidence type="ECO:0000313" key="3">
    <source>
        <dbReference type="Proteomes" id="UP001481413"/>
    </source>
</evidence>